<dbReference type="InterPro" id="IPR050430">
    <property type="entry name" value="Peptidase_S1"/>
</dbReference>
<feature type="domain" description="Peptidase S1" evidence="6">
    <location>
        <begin position="16"/>
        <end position="206"/>
    </location>
</feature>
<dbReference type="InterPro" id="IPR001314">
    <property type="entry name" value="Peptidase_S1A"/>
</dbReference>
<evidence type="ECO:0000256" key="5">
    <source>
        <dbReference type="ARBA" id="ARBA00023157"/>
    </source>
</evidence>
<gene>
    <name evidence="7" type="ORF">NQ317_017902</name>
</gene>
<protein>
    <recommendedName>
        <fullName evidence="6">Peptidase S1 domain-containing protein</fullName>
    </recommendedName>
</protein>
<dbReference type="Proteomes" id="UP001162164">
    <property type="component" value="Unassembled WGS sequence"/>
</dbReference>
<dbReference type="InterPro" id="IPR043504">
    <property type="entry name" value="Peptidase_S1_PA_chymotrypsin"/>
</dbReference>
<keyword evidence="4" id="KW-0720">Serine protease</keyword>
<organism evidence="7 8">
    <name type="scientific">Molorchus minor</name>
    <dbReference type="NCBI Taxonomy" id="1323400"/>
    <lineage>
        <taxon>Eukaryota</taxon>
        <taxon>Metazoa</taxon>
        <taxon>Ecdysozoa</taxon>
        <taxon>Arthropoda</taxon>
        <taxon>Hexapoda</taxon>
        <taxon>Insecta</taxon>
        <taxon>Pterygota</taxon>
        <taxon>Neoptera</taxon>
        <taxon>Endopterygota</taxon>
        <taxon>Coleoptera</taxon>
        <taxon>Polyphaga</taxon>
        <taxon>Cucujiformia</taxon>
        <taxon>Chrysomeloidea</taxon>
        <taxon>Cerambycidae</taxon>
        <taxon>Lamiinae</taxon>
        <taxon>Monochamini</taxon>
        <taxon>Molorchus</taxon>
    </lineage>
</organism>
<evidence type="ECO:0000256" key="2">
    <source>
        <dbReference type="ARBA" id="ARBA00022670"/>
    </source>
</evidence>
<keyword evidence="3" id="KW-0378">Hydrolase</keyword>
<name>A0ABQ9IVX8_9CUCU</name>
<dbReference type="InterPro" id="IPR009003">
    <property type="entry name" value="Peptidase_S1_PA"/>
</dbReference>
<evidence type="ECO:0000256" key="3">
    <source>
        <dbReference type="ARBA" id="ARBA00022801"/>
    </source>
</evidence>
<evidence type="ECO:0000256" key="4">
    <source>
        <dbReference type="ARBA" id="ARBA00022825"/>
    </source>
</evidence>
<proteinExistence type="inferred from homology"/>
<comment type="similarity">
    <text evidence="1">Belongs to the peptidase S1 family.</text>
</comment>
<accession>A0ABQ9IVX8</accession>
<feature type="domain" description="Peptidase S1" evidence="6">
    <location>
        <begin position="216"/>
        <end position="441"/>
    </location>
</feature>
<dbReference type="PRINTS" id="PR00722">
    <property type="entry name" value="CHYMOTRYPSIN"/>
</dbReference>
<evidence type="ECO:0000313" key="7">
    <source>
        <dbReference type="EMBL" id="KAJ8967340.1"/>
    </source>
</evidence>
<dbReference type="PANTHER" id="PTHR24276">
    <property type="entry name" value="POLYSERASE-RELATED"/>
    <property type="match status" value="1"/>
</dbReference>
<evidence type="ECO:0000256" key="1">
    <source>
        <dbReference type="ARBA" id="ARBA00007664"/>
    </source>
</evidence>
<evidence type="ECO:0000259" key="6">
    <source>
        <dbReference type="PROSITE" id="PS50240"/>
    </source>
</evidence>
<dbReference type="Pfam" id="PF00089">
    <property type="entry name" value="Trypsin"/>
    <property type="match status" value="2"/>
</dbReference>
<keyword evidence="5" id="KW-1015">Disulfide bond</keyword>
<dbReference type="CDD" id="cd00190">
    <property type="entry name" value="Tryp_SPc"/>
    <property type="match status" value="2"/>
</dbReference>
<keyword evidence="8" id="KW-1185">Reference proteome</keyword>
<feature type="non-terminal residue" evidence="7">
    <location>
        <position position="1"/>
    </location>
</feature>
<dbReference type="PROSITE" id="PS50240">
    <property type="entry name" value="TRYPSIN_DOM"/>
    <property type="match status" value="2"/>
</dbReference>
<dbReference type="InterPro" id="IPR001254">
    <property type="entry name" value="Trypsin_dom"/>
</dbReference>
<evidence type="ECO:0000313" key="8">
    <source>
        <dbReference type="Proteomes" id="UP001162164"/>
    </source>
</evidence>
<dbReference type="PANTHER" id="PTHR24276:SF91">
    <property type="entry name" value="AT26814P-RELATED"/>
    <property type="match status" value="1"/>
</dbReference>
<dbReference type="EMBL" id="JAPWTJ010002207">
    <property type="protein sequence ID" value="KAJ8967340.1"/>
    <property type="molecule type" value="Genomic_DNA"/>
</dbReference>
<reference evidence="7" key="1">
    <citation type="journal article" date="2023" name="Insect Mol. Biol.">
        <title>Genome sequencing provides insights into the evolution of gene families encoding plant cell wall-degrading enzymes in longhorned beetles.</title>
        <authorList>
            <person name="Shin N.R."/>
            <person name="Okamura Y."/>
            <person name="Kirsch R."/>
            <person name="Pauchet Y."/>
        </authorList>
    </citation>
    <scope>NUCLEOTIDE SEQUENCE</scope>
    <source>
        <strain evidence="7">MMC_N1</strain>
    </source>
</reference>
<dbReference type="Gene3D" id="2.40.10.10">
    <property type="entry name" value="Trypsin-like serine proteases"/>
    <property type="match status" value="5"/>
</dbReference>
<dbReference type="SMART" id="SM00020">
    <property type="entry name" value="Tryp_SPc"/>
    <property type="match status" value="2"/>
</dbReference>
<keyword evidence="2" id="KW-0645">Protease</keyword>
<dbReference type="SUPFAM" id="SSF50494">
    <property type="entry name" value="Trypsin-like serine proteases"/>
    <property type="match status" value="2"/>
</dbReference>
<comment type="caution">
    <text evidence="7">The sequence shown here is derived from an EMBL/GenBank/DDBJ whole genome shotgun (WGS) entry which is preliminary data.</text>
</comment>
<sequence length="442" mass="47121">APTNNSITANVPDIRIVGGTETDIEHHPWQLALLYFSQHFCGAVEIHPEWALTAAHCLEGVLVENLAVRAGSTTSIRTLDYDYALLELAESISIQTASAVALPEPNAPVPDGSVAVISGWGTLSSEGVVPEILQVVEVPVTGCFCAGDIVNGGKDACRGDAGGPVVVSGRLAGLISWGFGCGQAQFPGVHARLSVVLVPLQQTPVVQTHHFPESRIVGGHETDIDHNPWQLALLYHGRHYCGAVEIHPQWALTTARCLEGVLIENLSVRAGSTTKSFGGQVIDVREIHIHPEFHRLTIDYDYGLMGLAQPISVQTASPVAMPEPQAPVPTGAIAVITGWGSLSPDGVYPETLQLVELPVVDHQLCDRLHWTNYEITDRMFCTGDLINGGRDPCQGDTGGPVLVEGRLVGLVSWGYGCADAQRPSVNSRVSAVLGWIYDTSGI</sequence>